<accession>A0A972VZ45</accession>
<sequence>CETSSRHFLTLAEQDITGFNGVMAAYGLPATDAAAKQLKQAALQQALEAAAQAPTEMIKACIALLSTALTLCNLGNKNLITDVGIAASLLLSCIQSSRLNLLVNLKAIKNQTFINDSLSLLAATATPIADFNQLIDSIETGLAP</sequence>
<dbReference type="InterPro" id="IPR036178">
    <property type="entry name" value="Formintransfe-cycloase-like_sf"/>
</dbReference>
<gene>
    <name evidence="2" type="ORF">HQ497_13185</name>
</gene>
<evidence type="ECO:0000313" key="3">
    <source>
        <dbReference type="Proteomes" id="UP000754644"/>
    </source>
</evidence>
<name>A0A972VZ45_9GAMM</name>
<protein>
    <submittedName>
        <fullName evidence="2">Cyclodeaminase/cyclohydrolase family protein</fullName>
    </submittedName>
</protein>
<dbReference type="AlphaFoldDB" id="A0A972VZ45"/>
<dbReference type="EMBL" id="JABMOJ010000495">
    <property type="protein sequence ID" value="NQV66308.1"/>
    <property type="molecule type" value="Genomic_DNA"/>
</dbReference>
<organism evidence="2 3">
    <name type="scientific">SAR86 cluster bacterium</name>
    <dbReference type="NCBI Taxonomy" id="2030880"/>
    <lineage>
        <taxon>Bacteria</taxon>
        <taxon>Pseudomonadati</taxon>
        <taxon>Pseudomonadota</taxon>
        <taxon>Gammaproteobacteria</taxon>
        <taxon>SAR86 cluster</taxon>
    </lineage>
</organism>
<evidence type="ECO:0000259" key="1">
    <source>
        <dbReference type="Pfam" id="PF04961"/>
    </source>
</evidence>
<proteinExistence type="predicted"/>
<evidence type="ECO:0000313" key="2">
    <source>
        <dbReference type="EMBL" id="NQV66308.1"/>
    </source>
</evidence>
<dbReference type="Pfam" id="PF04961">
    <property type="entry name" value="FTCD_C"/>
    <property type="match status" value="1"/>
</dbReference>
<dbReference type="SUPFAM" id="SSF101262">
    <property type="entry name" value="Methenyltetrahydrofolate cyclohydrolase-like"/>
    <property type="match status" value="1"/>
</dbReference>
<dbReference type="Gene3D" id="1.20.120.680">
    <property type="entry name" value="Formiminotetrahydrofolate cyclodeaminase monomer, up-and-down helical bundle"/>
    <property type="match status" value="1"/>
</dbReference>
<feature type="domain" description="Cyclodeaminase/cyclohydrolase" evidence="1">
    <location>
        <begin position="3"/>
        <end position="116"/>
    </location>
</feature>
<dbReference type="GO" id="GO:0003824">
    <property type="term" value="F:catalytic activity"/>
    <property type="evidence" value="ECO:0007669"/>
    <property type="project" value="InterPro"/>
</dbReference>
<dbReference type="InterPro" id="IPR007044">
    <property type="entry name" value="Cyclodeamin/CycHdrlase"/>
</dbReference>
<comment type="caution">
    <text evidence="2">The sequence shown here is derived from an EMBL/GenBank/DDBJ whole genome shotgun (WGS) entry which is preliminary data.</text>
</comment>
<reference evidence="2" key="1">
    <citation type="submission" date="2020-05" db="EMBL/GenBank/DDBJ databases">
        <title>Sulfur intermediates as new biogeochemical hubs in an aquatic model microbial ecosystem.</title>
        <authorList>
            <person name="Vigneron A."/>
        </authorList>
    </citation>
    <scope>NUCLEOTIDE SEQUENCE</scope>
    <source>
        <strain evidence="2">Bin.250</strain>
    </source>
</reference>
<feature type="non-terminal residue" evidence="2">
    <location>
        <position position="1"/>
    </location>
</feature>
<dbReference type="Proteomes" id="UP000754644">
    <property type="component" value="Unassembled WGS sequence"/>
</dbReference>